<sequence>MSATLNRALAAGSLKVRNQASGEAIVVFRNPVLKTDDDGVKFSVNVKPVRISNGKTIDMFGRKDVDRAAVKQSNIEKLVKAGVLEVL</sequence>
<dbReference type="EMBL" id="LAZR01000542">
    <property type="protein sequence ID" value="KKN64832.1"/>
    <property type="molecule type" value="Genomic_DNA"/>
</dbReference>
<proteinExistence type="predicted"/>
<organism evidence="1">
    <name type="scientific">marine sediment metagenome</name>
    <dbReference type="NCBI Taxonomy" id="412755"/>
    <lineage>
        <taxon>unclassified sequences</taxon>
        <taxon>metagenomes</taxon>
        <taxon>ecological metagenomes</taxon>
    </lineage>
</organism>
<dbReference type="AlphaFoldDB" id="A0A0F9SQR0"/>
<protein>
    <submittedName>
        <fullName evidence="1">Uncharacterized protein</fullName>
    </submittedName>
</protein>
<gene>
    <name evidence="1" type="ORF">LCGC14_0487520</name>
</gene>
<evidence type="ECO:0000313" key="1">
    <source>
        <dbReference type="EMBL" id="KKN64832.1"/>
    </source>
</evidence>
<name>A0A0F9SQR0_9ZZZZ</name>
<comment type="caution">
    <text evidence="1">The sequence shown here is derived from an EMBL/GenBank/DDBJ whole genome shotgun (WGS) entry which is preliminary data.</text>
</comment>
<reference evidence="1" key="1">
    <citation type="journal article" date="2015" name="Nature">
        <title>Complex archaea that bridge the gap between prokaryotes and eukaryotes.</title>
        <authorList>
            <person name="Spang A."/>
            <person name="Saw J.H."/>
            <person name="Jorgensen S.L."/>
            <person name="Zaremba-Niedzwiedzka K."/>
            <person name="Martijn J."/>
            <person name="Lind A.E."/>
            <person name="van Eijk R."/>
            <person name="Schleper C."/>
            <person name="Guy L."/>
            <person name="Ettema T.J."/>
        </authorList>
    </citation>
    <scope>NUCLEOTIDE SEQUENCE</scope>
</reference>
<accession>A0A0F9SQR0</accession>